<dbReference type="EMBL" id="JALLKP010000001">
    <property type="protein sequence ID" value="KAK2198344.1"/>
    <property type="molecule type" value="Genomic_DNA"/>
</dbReference>
<keyword evidence="3 7" id="KW-0507">mRNA processing</keyword>
<dbReference type="GO" id="GO:0005681">
    <property type="term" value="C:spliceosomal complex"/>
    <property type="evidence" value="ECO:0007669"/>
    <property type="project" value="UniProtKB-UniRule"/>
</dbReference>
<dbReference type="InterPro" id="IPR021715">
    <property type="entry name" value="Slu7_dom"/>
</dbReference>
<reference evidence="10" key="1">
    <citation type="journal article" date="2023" name="Nat. Microbiol.">
        <title>Babesia duncani multi-omics identifies virulence factors and drug targets.</title>
        <authorList>
            <person name="Singh P."/>
            <person name="Lonardi S."/>
            <person name="Liang Q."/>
            <person name="Vydyam P."/>
            <person name="Khabirova E."/>
            <person name="Fang T."/>
            <person name="Gihaz S."/>
            <person name="Thekkiniath J."/>
            <person name="Munshi M."/>
            <person name="Abel S."/>
            <person name="Ciampossin L."/>
            <person name="Batugedara G."/>
            <person name="Gupta M."/>
            <person name="Lu X.M."/>
            <person name="Lenz T."/>
            <person name="Chakravarty S."/>
            <person name="Cornillot E."/>
            <person name="Hu Y."/>
            <person name="Ma W."/>
            <person name="Gonzalez L.M."/>
            <person name="Sanchez S."/>
            <person name="Estrada K."/>
            <person name="Sanchez-Flores A."/>
            <person name="Montero E."/>
            <person name="Harb O.S."/>
            <person name="Le Roch K.G."/>
            <person name="Mamoun C.B."/>
        </authorList>
    </citation>
    <scope>NUCLEOTIDE SEQUENCE</scope>
    <source>
        <strain evidence="10">WA1</strain>
    </source>
</reference>
<evidence type="ECO:0000256" key="1">
    <source>
        <dbReference type="ARBA" id="ARBA00004123"/>
    </source>
</evidence>
<dbReference type="InterPro" id="IPR039974">
    <property type="entry name" value="Splicing_factor_SLU7"/>
</dbReference>
<proteinExistence type="inferred from homology"/>
<dbReference type="GeneID" id="94335653"/>
<dbReference type="KEGG" id="bdw:94335653"/>
<dbReference type="AlphaFoldDB" id="A0AAD9PNX8"/>
<dbReference type="RefSeq" id="XP_067805186.1">
    <property type="nucleotide sequence ID" value="XM_067946395.1"/>
</dbReference>
<name>A0AAD9PNX8_9APIC</name>
<evidence type="ECO:0000256" key="8">
    <source>
        <dbReference type="SAM" id="MobiDB-lite"/>
    </source>
</evidence>
<comment type="similarity">
    <text evidence="2 7">Belongs to the SLU7 family.</text>
</comment>
<evidence type="ECO:0000256" key="2">
    <source>
        <dbReference type="ARBA" id="ARBA00007203"/>
    </source>
</evidence>
<dbReference type="PANTHER" id="PTHR12942:SF2">
    <property type="entry name" value="PRE-MRNA-SPLICING FACTOR SLU7"/>
    <property type="match status" value="1"/>
</dbReference>
<evidence type="ECO:0000313" key="10">
    <source>
        <dbReference type="EMBL" id="KAK2198344.1"/>
    </source>
</evidence>
<accession>A0AAD9PNX8</accession>
<comment type="function">
    <text evidence="7">Involved in pre-mRNA splicing.</text>
</comment>
<comment type="subcellular location">
    <subcellularLocation>
        <location evidence="1 7">Nucleus</location>
    </subcellularLocation>
</comment>
<evidence type="ECO:0000256" key="5">
    <source>
        <dbReference type="ARBA" id="ARBA00023187"/>
    </source>
</evidence>
<feature type="region of interest" description="Disordered" evidence="8">
    <location>
        <begin position="1"/>
        <end position="38"/>
    </location>
</feature>
<evidence type="ECO:0000256" key="7">
    <source>
        <dbReference type="RuleBase" id="RU367071"/>
    </source>
</evidence>
<protein>
    <recommendedName>
        <fullName evidence="7">Pre-mRNA-splicing factor SLU7</fullName>
    </recommendedName>
</protein>
<dbReference type="GO" id="GO:0030628">
    <property type="term" value="F:pre-mRNA 3'-splice site binding"/>
    <property type="evidence" value="ECO:0007669"/>
    <property type="project" value="UniProtKB-UniRule"/>
</dbReference>
<evidence type="ECO:0000256" key="4">
    <source>
        <dbReference type="ARBA" id="ARBA00022728"/>
    </source>
</evidence>
<keyword evidence="5 7" id="KW-0508">mRNA splicing</keyword>
<keyword evidence="6 7" id="KW-0539">Nucleus</keyword>
<dbReference type="Proteomes" id="UP001214638">
    <property type="component" value="Unassembled WGS sequence"/>
</dbReference>
<sequence length="399" mass="45885">MSTGFKSREDARKDRELDAARKAGTAPPLTDESGNAINPHIPQYISKAPWYLNHSAPSLKHQRQKEATKTSLETWHKRGVTSKVAIKYRKGACENCGALTHDAKSCVERPRKKGAKFTNSDICPDEYIAENREFGYEAVRDRWAGFDPEAHLAIVDEFQEIEEERAKQGLKVGEFHDVDAAFGTTDAHTRTTTRNLRIREDTAKYLINLNLDSAHYDPKSRSMRDDPLVGIDRAKSDFHGDNAYFDCEDVSKPKELEMFAWEAYKRGANVHFIAKPTQLEYMYKHHVEKKKTLISERRKELVEKFGAAEYLEKAQELESLEQVPSKEYSTLTTNVKIENFPHLMQFEHLDNLDAKEYHLQLGHTKIWGSYWDKDSKKWGYKCCKITDKMSPCTLDTNGN</sequence>
<keyword evidence="4 7" id="KW-0747">Spliceosome</keyword>
<gene>
    <name evidence="10" type="ORF">BdWA1_001355</name>
</gene>
<comment type="caution">
    <text evidence="10">The sequence shown here is derived from an EMBL/GenBank/DDBJ whole genome shotgun (WGS) entry which is preliminary data.</text>
</comment>
<feature type="domain" description="Pre-mRNA-splicing factor SLU7" evidence="9">
    <location>
        <begin position="135"/>
        <end position="369"/>
    </location>
</feature>
<evidence type="ECO:0000313" key="11">
    <source>
        <dbReference type="Proteomes" id="UP001214638"/>
    </source>
</evidence>
<evidence type="ECO:0000256" key="6">
    <source>
        <dbReference type="ARBA" id="ARBA00023242"/>
    </source>
</evidence>
<keyword evidence="11" id="KW-1185">Reference proteome</keyword>
<feature type="compositionally biased region" description="Basic and acidic residues" evidence="8">
    <location>
        <begin position="1"/>
        <end position="21"/>
    </location>
</feature>
<evidence type="ECO:0000256" key="3">
    <source>
        <dbReference type="ARBA" id="ARBA00022664"/>
    </source>
</evidence>
<comment type="subunit">
    <text evidence="7">Associated with the spliceosome.</text>
</comment>
<dbReference type="PANTHER" id="PTHR12942">
    <property type="entry name" value="STEP II SPLICING FACTOR SLU7"/>
    <property type="match status" value="1"/>
</dbReference>
<organism evidence="10 11">
    <name type="scientific">Babesia duncani</name>
    <dbReference type="NCBI Taxonomy" id="323732"/>
    <lineage>
        <taxon>Eukaryota</taxon>
        <taxon>Sar</taxon>
        <taxon>Alveolata</taxon>
        <taxon>Apicomplexa</taxon>
        <taxon>Aconoidasida</taxon>
        <taxon>Piroplasmida</taxon>
        <taxon>Babesiidae</taxon>
        <taxon>Babesia</taxon>
    </lineage>
</organism>
<dbReference type="GO" id="GO:0000398">
    <property type="term" value="P:mRNA splicing, via spliceosome"/>
    <property type="evidence" value="ECO:0007669"/>
    <property type="project" value="UniProtKB-UniRule"/>
</dbReference>
<evidence type="ECO:0000259" key="9">
    <source>
        <dbReference type="Pfam" id="PF11708"/>
    </source>
</evidence>
<dbReference type="Pfam" id="PF11708">
    <property type="entry name" value="Slu7"/>
    <property type="match status" value="1"/>
</dbReference>